<keyword evidence="2" id="KW-1185">Reference proteome</keyword>
<accession>A0ABD3QP69</accession>
<dbReference type="AlphaFoldDB" id="A0ABD3QP69"/>
<gene>
    <name evidence="1" type="ORF">HJC23_010306</name>
</gene>
<proteinExistence type="predicted"/>
<dbReference type="Proteomes" id="UP001516023">
    <property type="component" value="Unassembled WGS sequence"/>
</dbReference>
<organism evidence="1 2">
    <name type="scientific">Cyclotella cryptica</name>
    <dbReference type="NCBI Taxonomy" id="29204"/>
    <lineage>
        <taxon>Eukaryota</taxon>
        <taxon>Sar</taxon>
        <taxon>Stramenopiles</taxon>
        <taxon>Ochrophyta</taxon>
        <taxon>Bacillariophyta</taxon>
        <taxon>Coscinodiscophyceae</taxon>
        <taxon>Thalassiosirophycidae</taxon>
        <taxon>Stephanodiscales</taxon>
        <taxon>Stephanodiscaceae</taxon>
        <taxon>Cyclotella</taxon>
    </lineage>
</organism>
<evidence type="ECO:0000313" key="2">
    <source>
        <dbReference type="Proteomes" id="UP001516023"/>
    </source>
</evidence>
<comment type="caution">
    <text evidence="1">The sequence shown here is derived from an EMBL/GenBank/DDBJ whole genome shotgun (WGS) entry which is preliminary data.</text>
</comment>
<dbReference type="EMBL" id="JABMIG020000023">
    <property type="protein sequence ID" value="KAL3801962.1"/>
    <property type="molecule type" value="Genomic_DNA"/>
</dbReference>
<sequence length="94" mass="10343">MKRVGDFDRGWKSAVCCGRRVAVCGCARLWLWRALEELWTRQMSVLTPLSRPLALASRLPPGSLQAPSSSLLAHPLPQQAEASYPSFITSSTLC</sequence>
<protein>
    <submittedName>
        <fullName evidence="1">Uncharacterized protein</fullName>
    </submittedName>
</protein>
<reference evidence="1 2" key="1">
    <citation type="journal article" date="2020" name="G3 (Bethesda)">
        <title>Improved Reference Genome for Cyclotella cryptica CCMP332, a Model for Cell Wall Morphogenesis, Salinity Adaptation, and Lipid Production in Diatoms (Bacillariophyta).</title>
        <authorList>
            <person name="Roberts W.R."/>
            <person name="Downey K.M."/>
            <person name="Ruck E.C."/>
            <person name="Traller J.C."/>
            <person name="Alverson A.J."/>
        </authorList>
    </citation>
    <scope>NUCLEOTIDE SEQUENCE [LARGE SCALE GENOMIC DNA]</scope>
    <source>
        <strain evidence="1 2">CCMP332</strain>
    </source>
</reference>
<name>A0ABD3QP69_9STRA</name>
<evidence type="ECO:0000313" key="1">
    <source>
        <dbReference type="EMBL" id="KAL3801962.1"/>
    </source>
</evidence>